<dbReference type="InterPro" id="IPR013249">
    <property type="entry name" value="RNA_pol_sigma70_r4_t2"/>
</dbReference>
<dbReference type="SUPFAM" id="SSF88659">
    <property type="entry name" value="Sigma3 and sigma4 domains of RNA polymerase sigma factors"/>
    <property type="match status" value="1"/>
</dbReference>
<feature type="domain" description="RNA polymerase sigma factor 70 region 4 type 2" evidence="7">
    <location>
        <begin position="133"/>
        <end position="175"/>
    </location>
</feature>
<sequence length="186" mass="21765">MDDEAILTLFFARNQEAIRETDRKYGAYCRRISQQILGSREDAEECVNDTWLQAWNKIPPQRPQCFQAFLGRIARNLSLDRWDRRQAKKRGGGQTQILLSELEACLPSSDLPEQRLEEQELGNVLSRWLFQQPEKNRVAFVRRYWYADSLAETAARIGCSTGAAKSLLHRMRRNLRDYLEKEGAWK</sequence>
<feature type="domain" description="RNA polymerase sigma-70 region 2" evidence="6">
    <location>
        <begin position="25"/>
        <end position="86"/>
    </location>
</feature>
<accession>A0A9D1F9I0</accession>
<dbReference type="InterPro" id="IPR036388">
    <property type="entry name" value="WH-like_DNA-bd_sf"/>
</dbReference>
<dbReference type="Pfam" id="PF08281">
    <property type="entry name" value="Sigma70_r4_2"/>
    <property type="match status" value="1"/>
</dbReference>
<proteinExistence type="inferred from homology"/>
<evidence type="ECO:0000313" key="9">
    <source>
        <dbReference type="Proteomes" id="UP000886741"/>
    </source>
</evidence>
<dbReference type="InterPro" id="IPR014284">
    <property type="entry name" value="RNA_pol_sigma-70_dom"/>
</dbReference>
<dbReference type="SUPFAM" id="SSF88946">
    <property type="entry name" value="Sigma2 domain of RNA polymerase sigma factors"/>
    <property type="match status" value="1"/>
</dbReference>
<dbReference type="NCBIfam" id="TIGR02937">
    <property type="entry name" value="sigma70-ECF"/>
    <property type="match status" value="1"/>
</dbReference>
<evidence type="ECO:0000256" key="5">
    <source>
        <dbReference type="ARBA" id="ARBA00023163"/>
    </source>
</evidence>
<dbReference type="InterPro" id="IPR039425">
    <property type="entry name" value="RNA_pol_sigma-70-like"/>
</dbReference>
<dbReference type="GO" id="GO:0016987">
    <property type="term" value="F:sigma factor activity"/>
    <property type="evidence" value="ECO:0007669"/>
    <property type="project" value="UniProtKB-KW"/>
</dbReference>
<evidence type="ECO:0000259" key="6">
    <source>
        <dbReference type="Pfam" id="PF04542"/>
    </source>
</evidence>
<keyword evidence="2" id="KW-0805">Transcription regulation</keyword>
<comment type="similarity">
    <text evidence="1">Belongs to the sigma-70 factor family. ECF subfamily.</text>
</comment>
<dbReference type="EMBL" id="DVJJ01000086">
    <property type="protein sequence ID" value="HIS64844.1"/>
    <property type="molecule type" value="Genomic_DNA"/>
</dbReference>
<protein>
    <submittedName>
        <fullName evidence="8">RNA polymerase sigma factor</fullName>
    </submittedName>
</protein>
<comment type="caution">
    <text evidence="8">The sequence shown here is derived from an EMBL/GenBank/DDBJ whole genome shotgun (WGS) entry which is preliminary data.</text>
</comment>
<dbReference type="Gene3D" id="1.10.1740.10">
    <property type="match status" value="1"/>
</dbReference>
<evidence type="ECO:0000256" key="2">
    <source>
        <dbReference type="ARBA" id="ARBA00023015"/>
    </source>
</evidence>
<evidence type="ECO:0000313" key="8">
    <source>
        <dbReference type="EMBL" id="HIS64844.1"/>
    </source>
</evidence>
<dbReference type="Pfam" id="PF04542">
    <property type="entry name" value="Sigma70_r2"/>
    <property type="match status" value="1"/>
</dbReference>
<name>A0A9D1F9I0_9FIRM</name>
<dbReference type="AlphaFoldDB" id="A0A9D1F9I0"/>
<keyword evidence="3" id="KW-0731">Sigma factor</keyword>
<evidence type="ECO:0000256" key="1">
    <source>
        <dbReference type="ARBA" id="ARBA00010641"/>
    </source>
</evidence>
<reference evidence="8" key="2">
    <citation type="journal article" date="2021" name="PeerJ">
        <title>Extensive microbial diversity within the chicken gut microbiome revealed by metagenomics and culture.</title>
        <authorList>
            <person name="Gilroy R."/>
            <person name="Ravi A."/>
            <person name="Getino M."/>
            <person name="Pursley I."/>
            <person name="Horton D.L."/>
            <person name="Alikhan N.F."/>
            <person name="Baker D."/>
            <person name="Gharbi K."/>
            <person name="Hall N."/>
            <person name="Watson M."/>
            <person name="Adriaenssens E.M."/>
            <person name="Foster-Nyarko E."/>
            <person name="Jarju S."/>
            <person name="Secka A."/>
            <person name="Antonio M."/>
            <person name="Oren A."/>
            <person name="Chaudhuri R.R."/>
            <person name="La Ragione R."/>
            <person name="Hildebrand F."/>
            <person name="Pallen M.J."/>
        </authorList>
    </citation>
    <scope>NUCLEOTIDE SEQUENCE</scope>
    <source>
        <strain evidence="8">ChiBcec16-1751</strain>
    </source>
</reference>
<dbReference type="GO" id="GO:0003677">
    <property type="term" value="F:DNA binding"/>
    <property type="evidence" value="ECO:0007669"/>
    <property type="project" value="UniProtKB-KW"/>
</dbReference>
<dbReference type="InterPro" id="IPR013325">
    <property type="entry name" value="RNA_pol_sigma_r2"/>
</dbReference>
<dbReference type="PANTHER" id="PTHR43133:SF8">
    <property type="entry name" value="RNA POLYMERASE SIGMA FACTOR HI_1459-RELATED"/>
    <property type="match status" value="1"/>
</dbReference>
<dbReference type="Gene3D" id="1.10.10.10">
    <property type="entry name" value="Winged helix-like DNA-binding domain superfamily/Winged helix DNA-binding domain"/>
    <property type="match status" value="1"/>
</dbReference>
<organism evidence="8 9">
    <name type="scientific">Candidatus Avoscillospira avistercoris</name>
    <dbReference type="NCBI Taxonomy" id="2840707"/>
    <lineage>
        <taxon>Bacteria</taxon>
        <taxon>Bacillati</taxon>
        <taxon>Bacillota</taxon>
        <taxon>Clostridia</taxon>
        <taxon>Eubacteriales</taxon>
        <taxon>Oscillospiraceae</taxon>
        <taxon>Oscillospiraceae incertae sedis</taxon>
        <taxon>Candidatus Avoscillospira</taxon>
    </lineage>
</organism>
<gene>
    <name evidence="8" type="ORF">IAA83_05680</name>
</gene>
<dbReference type="PANTHER" id="PTHR43133">
    <property type="entry name" value="RNA POLYMERASE ECF-TYPE SIGMA FACTO"/>
    <property type="match status" value="1"/>
</dbReference>
<dbReference type="InterPro" id="IPR013324">
    <property type="entry name" value="RNA_pol_sigma_r3/r4-like"/>
</dbReference>
<evidence type="ECO:0000256" key="3">
    <source>
        <dbReference type="ARBA" id="ARBA00023082"/>
    </source>
</evidence>
<reference evidence="8" key="1">
    <citation type="submission" date="2020-10" db="EMBL/GenBank/DDBJ databases">
        <authorList>
            <person name="Gilroy R."/>
        </authorList>
    </citation>
    <scope>NUCLEOTIDE SEQUENCE</scope>
    <source>
        <strain evidence="8">ChiBcec16-1751</strain>
    </source>
</reference>
<dbReference type="GO" id="GO:0006352">
    <property type="term" value="P:DNA-templated transcription initiation"/>
    <property type="evidence" value="ECO:0007669"/>
    <property type="project" value="InterPro"/>
</dbReference>
<dbReference type="InterPro" id="IPR007627">
    <property type="entry name" value="RNA_pol_sigma70_r2"/>
</dbReference>
<dbReference type="Proteomes" id="UP000886741">
    <property type="component" value="Unassembled WGS sequence"/>
</dbReference>
<evidence type="ECO:0000259" key="7">
    <source>
        <dbReference type="Pfam" id="PF08281"/>
    </source>
</evidence>
<keyword evidence="4" id="KW-0238">DNA-binding</keyword>
<evidence type="ECO:0000256" key="4">
    <source>
        <dbReference type="ARBA" id="ARBA00023125"/>
    </source>
</evidence>
<keyword evidence="5" id="KW-0804">Transcription</keyword>